<feature type="transmembrane region" description="Helical" evidence="2">
    <location>
        <begin position="280"/>
        <end position="302"/>
    </location>
</feature>
<comment type="caution">
    <text evidence="3">The sequence shown here is derived from an EMBL/GenBank/DDBJ whole genome shotgun (WGS) entry which is preliminary data.</text>
</comment>
<dbReference type="PANTHER" id="PTHR40535">
    <property type="entry name" value="CHROMOSOME UNDETERMINED SCAFFOLD_9, WHOLE GENOME SHOTGUN SEQUENCE"/>
    <property type="match status" value="1"/>
</dbReference>
<organism evidence="3 4">
    <name type="scientific">Discostella pseudostelligera</name>
    <dbReference type="NCBI Taxonomy" id="259834"/>
    <lineage>
        <taxon>Eukaryota</taxon>
        <taxon>Sar</taxon>
        <taxon>Stramenopiles</taxon>
        <taxon>Ochrophyta</taxon>
        <taxon>Bacillariophyta</taxon>
        <taxon>Coscinodiscophyceae</taxon>
        <taxon>Thalassiosirophycidae</taxon>
        <taxon>Stephanodiscales</taxon>
        <taxon>Stephanodiscaceae</taxon>
        <taxon>Discostella</taxon>
    </lineage>
</organism>
<feature type="compositionally biased region" description="Low complexity" evidence="1">
    <location>
        <begin position="239"/>
        <end position="249"/>
    </location>
</feature>
<feature type="transmembrane region" description="Helical" evidence="2">
    <location>
        <begin position="22"/>
        <end position="45"/>
    </location>
</feature>
<name>A0ABD3LYS4_9STRA</name>
<gene>
    <name evidence="3" type="ORF">ACHAWU_005118</name>
</gene>
<evidence type="ECO:0000313" key="3">
    <source>
        <dbReference type="EMBL" id="KAL3756856.1"/>
    </source>
</evidence>
<dbReference type="AlphaFoldDB" id="A0ABD3LYS4"/>
<protein>
    <submittedName>
        <fullName evidence="3">Uncharacterized protein</fullName>
    </submittedName>
</protein>
<keyword evidence="2" id="KW-0472">Membrane</keyword>
<evidence type="ECO:0000256" key="1">
    <source>
        <dbReference type="SAM" id="MobiDB-lite"/>
    </source>
</evidence>
<feature type="compositionally biased region" description="Acidic residues" evidence="1">
    <location>
        <begin position="139"/>
        <end position="150"/>
    </location>
</feature>
<feature type="transmembrane region" description="Helical" evidence="2">
    <location>
        <begin position="372"/>
        <end position="393"/>
    </location>
</feature>
<feature type="transmembrane region" description="Helical" evidence="2">
    <location>
        <begin position="432"/>
        <end position="450"/>
    </location>
</feature>
<evidence type="ECO:0000256" key="2">
    <source>
        <dbReference type="SAM" id="Phobius"/>
    </source>
</evidence>
<feature type="compositionally biased region" description="Low complexity" evidence="1">
    <location>
        <begin position="151"/>
        <end position="175"/>
    </location>
</feature>
<feature type="region of interest" description="Disordered" evidence="1">
    <location>
        <begin position="220"/>
        <end position="252"/>
    </location>
</feature>
<keyword evidence="2" id="KW-1133">Transmembrane helix</keyword>
<feature type="transmembrane region" description="Helical" evidence="2">
    <location>
        <begin position="691"/>
        <end position="717"/>
    </location>
</feature>
<dbReference type="Proteomes" id="UP001530293">
    <property type="component" value="Unassembled WGS sequence"/>
</dbReference>
<keyword evidence="4" id="KW-1185">Reference proteome</keyword>
<dbReference type="PANTHER" id="PTHR40535:SF1">
    <property type="entry name" value="CHROMOSOME UNDETERMINED SCAFFOLD_9, WHOLE GENOME SHOTGUN SEQUENCE"/>
    <property type="match status" value="1"/>
</dbReference>
<evidence type="ECO:0000313" key="4">
    <source>
        <dbReference type="Proteomes" id="UP001530293"/>
    </source>
</evidence>
<feature type="transmembrane region" description="Helical" evidence="2">
    <location>
        <begin position="470"/>
        <end position="492"/>
    </location>
</feature>
<feature type="transmembrane region" description="Helical" evidence="2">
    <location>
        <begin position="399"/>
        <end position="420"/>
    </location>
</feature>
<accession>A0ABD3LYS4</accession>
<feature type="region of interest" description="Disordered" evidence="1">
    <location>
        <begin position="578"/>
        <end position="608"/>
    </location>
</feature>
<feature type="transmembrane region" description="Helical" evidence="2">
    <location>
        <begin position="308"/>
        <end position="329"/>
    </location>
</feature>
<feature type="region of interest" description="Disordered" evidence="1">
    <location>
        <begin position="132"/>
        <end position="177"/>
    </location>
</feature>
<reference evidence="3 4" key="1">
    <citation type="submission" date="2024-10" db="EMBL/GenBank/DDBJ databases">
        <title>Updated reference genomes for cyclostephanoid diatoms.</title>
        <authorList>
            <person name="Roberts W.R."/>
            <person name="Alverson A.J."/>
        </authorList>
    </citation>
    <scope>NUCLEOTIDE SEQUENCE [LARGE SCALE GENOMIC DNA]</scope>
    <source>
        <strain evidence="3 4">AJA232-27</strain>
    </source>
</reference>
<sequence length="929" mass="102536">MTIDPFLSALSADYVLPPYQSIANAAVIAVFAYLVPLLTMEINYFRLAVFKSWRRQVRRMGKEQQQQQQRLQLQLANNVNVAAASASEAAAVAATPATTTSAATLESETTVAAAEAADDDDYNFTAIIQNKDNINNNHDDDDDDDDEIENGDCNSTSHQSKCSSSSDSSSSSSESAVGHLMNDLQHYCYGALHNNRLSRSNSTNSNIMCNIHYQQDGDYDDNGNYGDNGDVTNDDDKYNSSNNNISTNDGGNGIHDDGGSFIKNDQVLQRAYRTIRISSLQAILSSLFLYAITAAGVAINTRGLDPKVIAIIIGASQFMTALMVVIVTAKVPQWIGVYHQGAIRLIKCSSNYSQHFERINLNDLKNIQQLKWSVRLGVWFHFAKFYIILLPFYCGVQRITIPLSMITGAVFGFSLMWAVFVVHEKYLHRRNIVSCTTIFLLSIISAWAFARGIAWMQVVWMLNIIGNQDLLVVVSFFAWLALLAVVHVLFLWHTLKMEERTSAAAAAATAAATANTTAITATSSSKGVAKEQNANTMRRNSSYSSFIFDPRTHFKDGKCQFSDHPDLVDSFTLSTEKDDEVAKQQRRASSHSLAIDSGNEDKNDGPVMMTMSDYDYSPRSYTETTSAAMIDAEPDLDGNKEGGANINSLKRLYSEDSFATRNNVKRRCPSCCEVFICFSPEYRQSSCLWKFICWVKIIVITLAYLLCLYFVAVSIVATDQISSTRAKLPSVHEEIYTHMNEGPVCAFDNRGPESNITTFANKEAAHDAGFLVLHCGACGACSSWDNLIVEFSTRNTMSELANKCAQEALFGGGENDIITQCLMKPEIGFDEQCATCWMEDILCVKDHCAFIFLQSQMINNVGNFAVGPNDITSASCEEAHCEVGLFVPCSGATRRRMNITSSISRPGDQLCAIVDVEDWEDLFYGSPAA</sequence>
<dbReference type="EMBL" id="JALLBG020000288">
    <property type="protein sequence ID" value="KAL3756856.1"/>
    <property type="molecule type" value="Genomic_DNA"/>
</dbReference>
<proteinExistence type="predicted"/>
<feature type="compositionally biased region" description="Low complexity" evidence="1">
    <location>
        <begin position="222"/>
        <end position="231"/>
    </location>
</feature>
<keyword evidence="2" id="KW-0812">Transmembrane</keyword>